<evidence type="ECO:0000313" key="2">
    <source>
        <dbReference type="Proteomes" id="UP000001887"/>
    </source>
</evidence>
<dbReference type="EMBL" id="CP001848">
    <property type="protein sequence ID" value="ADB18289.1"/>
    <property type="molecule type" value="Genomic_DNA"/>
</dbReference>
<gene>
    <name evidence="1" type="ordered locus">Psta_3628</name>
</gene>
<accession>D2QZ97</accession>
<keyword evidence="2" id="KW-1185">Reference proteome</keyword>
<dbReference type="AlphaFoldDB" id="D2QZ97"/>
<protein>
    <submittedName>
        <fullName evidence="1">Uncharacterized protein</fullName>
    </submittedName>
</protein>
<proteinExistence type="predicted"/>
<dbReference type="STRING" id="530564.Psta_3628"/>
<dbReference type="Proteomes" id="UP000001887">
    <property type="component" value="Chromosome"/>
</dbReference>
<reference evidence="1 2" key="1">
    <citation type="journal article" date="2009" name="Stand. Genomic Sci.">
        <title>Complete genome sequence of Pirellula staleyi type strain (ATCC 27377).</title>
        <authorList>
            <person name="Clum A."/>
            <person name="Tindall B.J."/>
            <person name="Sikorski J."/>
            <person name="Ivanova N."/>
            <person name="Mavrommatis K."/>
            <person name="Lucas S."/>
            <person name="Glavina del Rio T."/>
            <person name="Nolan M."/>
            <person name="Chen F."/>
            <person name="Tice H."/>
            <person name="Pitluck S."/>
            <person name="Cheng J.F."/>
            <person name="Chertkov O."/>
            <person name="Brettin T."/>
            <person name="Han C."/>
            <person name="Detter J.C."/>
            <person name="Kuske C."/>
            <person name="Bruce D."/>
            <person name="Goodwin L."/>
            <person name="Ovchinikova G."/>
            <person name="Pati A."/>
            <person name="Mikhailova N."/>
            <person name="Chen A."/>
            <person name="Palaniappan K."/>
            <person name="Land M."/>
            <person name="Hauser L."/>
            <person name="Chang Y.J."/>
            <person name="Jeffries C.D."/>
            <person name="Chain P."/>
            <person name="Rohde M."/>
            <person name="Goker M."/>
            <person name="Bristow J."/>
            <person name="Eisen J.A."/>
            <person name="Markowitz V."/>
            <person name="Hugenholtz P."/>
            <person name="Kyrpides N.C."/>
            <person name="Klenk H.P."/>
            <person name="Lapidus A."/>
        </authorList>
    </citation>
    <scope>NUCLEOTIDE SEQUENCE [LARGE SCALE GENOMIC DNA]</scope>
    <source>
        <strain evidence="2">ATCC 27377 / DSM 6068 / ICPB 4128</strain>
    </source>
</reference>
<name>D2QZ97_PIRSD</name>
<dbReference type="OrthoDB" id="9978478at2"/>
<organism evidence="1 2">
    <name type="scientific">Pirellula staleyi (strain ATCC 27377 / DSM 6068 / ICPB 4128)</name>
    <name type="common">Pirella staleyi</name>
    <dbReference type="NCBI Taxonomy" id="530564"/>
    <lineage>
        <taxon>Bacteria</taxon>
        <taxon>Pseudomonadati</taxon>
        <taxon>Planctomycetota</taxon>
        <taxon>Planctomycetia</taxon>
        <taxon>Pirellulales</taxon>
        <taxon>Pirellulaceae</taxon>
        <taxon>Pirellula</taxon>
    </lineage>
</organism>
<sequence precursor="true">MLRQPSLASTGWTITALSLICVLGFYSLGTAAPAGGQPPFANSVEQRAEMVTELREIKELLKEQNAILRQMSKTDASAKPAAR</sequence>
<evidence type="ECO:0000313" key="1">
    <source>
        <dbReference type="EMBL" id="ADB18289.1"/>
    </source>
</evidence>
<dbReference type="KEGG" id="psl:Psta_3628"/>
<dbReference type="HOGENOM" id="CLU_2539658_0_0_0"/>